<evidence type="ECO:0000313" key="8">
    <source>
        <dbReference type="Proteomes" id="UP000469890"/>
    </source>
</evidence>
<dbReference type="PROSITE" id="PS50212">
    <property type="entry name" value="RASGEF_NTER"/>
    <property type="match status" value="1"/>
</dbReference>
<dbReference type="GO" id="GO:0005886">
    <property type="term" value="C:plasma membrane"/>
    <property type="evidence" value="ECO:0007669"/>
    <property type="project" value="TreeGrafter"/>
</dbReference>
<dbReference type="InterPro" id="IPR000651">
    <property type="entry name" value="Ras-like_Gua-exchang_fac_N"/>
</dbReference>
<reference evidence="7 8" key="1">
    <citation type="submission" date="2019-09" db="EMBL/GenBank/DDBJ databases">
        <authorList>
            <consortium name="DOE Joint Genome Institute"/>
            <person name="Mondo S.J."/>
            <person name="Navarro-Mendoza M.I."/>
            <person name="Perez-Arques C."/>
            <person name="Panchal S."/>
            <person name="Nicolas F.E."/>
            <person name="Ganguly P."/>
            <person name="Pangilinan J."/>
            <person name="Grigoriev I."/>
            <person name="Heitman J."/>
            <person name="Sanya K."/>
            <person name="Garre V."/>
        </authorList>
    </citation>
    <scope>NUCLEOTIDE SEQUENCE [LARGE SCALE GENOMIC DNA]</scope>
    <source>
        <strain evidence="7 8">MU402</strain>
    </source>
</reference>
<dbReference type="Pfam" id="PF00618">
    <property type="entry name" value="RasGEF_N"/>
    <property type="match status" value="1"/>
</dbReference>
<sequence>MSAIETAAPRKRNNSIIPLEFRNDTSDGGMERAALATVFGVREYTESKIFWNADEEPAQDTIATTTTTTPTTTSTLQRNTSRKSYTSRRGSTIMMQTSGVLSVSPSSLKQASLPPPAPPVHRSLPKIPVVSEFGDIWSDTHFASASAASAVDSKTPTATATLPSSTANHAFQLSPPTDLSDFPLTIFDLLESDENPNLILWGIDAKQHSTVPSTAPSTADERDDSTLHNHKKKSRWSAQQLIPLKKLKKKVSVDLSNTVAVPDEPPAPLLEADRVIEAATIEKLVEKLTISLDYAFMTDFFLIYRVFMTPLQLCKLLILRFNWSLEKNEAKRCIVRIRTFVVMRHWLLNYFLRDFIPSKELRIVLTDFLNAMPYHPLIKQSPRDQRIIKGLKRVVRRLKKIYYASNASTRVQVIGPPPPTYEQQVVKQMVKDQLTSSSTIRQKTLNMVNGVHLDARHSNNTAIRHAQVAAPNVVVIGNYPSASTHNKPSSYIEQPRPRRRRGSSVSSSGTKFNHGSSLPNSLYNLHDTVNNSASMEWINIQQQQQLNNSKSQDFYISNFSDNSLESAISPGTSDDEEVSDEEEEEEAPSPASYHSKELNEPAAAAPDAPTTVSMSPPTALNSNNELTEKLEMVRQQQQQQEEEAEKLLAATYSSSNPTKVLLPNAMSDYTIRTRSFYSAQLAIPSTISTPDIYHPPTGANATNYFDSASQANHSHQNLVSSTSYNSMAYPSVTDSEVVTPGDPTHTLVIPRSRFNHYNLQQQQQPNRMSKTFVNMDPKSKPLPPLVLSQDEKESSSLTSASSIGSSSCYTTHNNTRKQENKAETWQLSTPRAPKSRIFEIDIDPNRNNEFLSSLPPSIPMPNTVSTLYRSIVLSYSTSLMAQQFCLIERAVLLDIDWEELVDCRWTKMSVATLYQPPSMEDVVVAVDQDVANTMAFDQHPQGIYSRTKRMKQQHERNKDGVERGIEKTINRFNAVCQWVSSEIVQTKQLDQRVKLIEKFIRLAKKCKLYCNFSTLIQILLGLQSSSVSRLEKTWPLVNKRELKTLQELSTFTSPTKNWKHIRDSMSQVAEEYGESPTEIQVEVDENSSSSTFRKRKSKKSVTIKLPFGGCIPFLGIYLSDLVFNAELPSYLPSSNNNIEQKHQGSIDAVLSQPLVHFRKHRITATVIKRVLVFQNLAKRYSFEESSDLLLFNTCFQVTSLDTQAIQKASYEIEPPPQHVATAAAAAVYH</sequence>
<protein>
    <submittedName>
        <fullName evidence="7">Ras guanine nucleotide exchange factor domain-containing protein</fullName>
    </submittedName>
</protein>
<dbReference type="SMART" id="SM00147">
    <property type="entry name" value="RasGEF"/>
    <property type="match status" value="1"/>
</dbReference>
<proteinExistence type="predicted"/>
<dbReference type="SMART" id="SM00229">
    <property type="entry name" value="RasGEFN"/>
    <property type="match status" value="1"/>
</dbReference>
<dbReference type="Gene3D" id="1.10.840.10">
    <property type="entry name" value="Ras guanine-nucleotide exchange factors catalytic domain"/>
    <property type="match status" value="1"/>
</dbReference>
<evidence type="ECO:0000313" key="7">
    <source>
        <dbReference type="EMBL" id="KAF1802307.1"/>
    </source>
</evidence>
<feature type="compositionally biased region" description="Polar residues" evidence="4">
    <location>
        <begin position="760"/>
        <end position="772"/>
    </location>
</feature>
<dbReference type="GO" id="GO:0005085">
    <property type="term" value="F:guanyl-nucleotide exchange factor activity"/>
    <property type="evidence" value="ECO:0007669"/>
    <property type="project" value="UniProtKB-KW"/>
</dbReference>
<evidence type="ECO:0000256" key="3">
    <source>
        <dbReference type="SAM" id="Coils"/>
    </source>
</evidence>
<dbReference type="CDD" id="cd06224">
    <property type="entry name" value="REM"/>
    <property type="match status" value="1"/>
</dbReference>
<feature type="compositionally biased region" description="Low complexity" evidence="4">
    <location>
        <begin position="795"/>
        <end position="807"/>
    </location>
</feature>
<dbReference type="SUPFAM" id="SSF48366">
    <property type="entry name" value="Ras GEF"/>
    <property type="match status" value="1"/>
</dbReference>
<evidence type="ECO:0000256" key="4">
    <source>
        <dbReference type="SAM" id="MobiDB-lite"/>
    </source>
</evidence>
<evidence type="ECO:0000259" key="6">
    <source>
        <dbReference type="PROSITE" id="PS50212"/>
    </source>
</evidence>
<feature type="coiled-coil region" evidence="3">
    <location>
        <begin position="623"/>
        <end position="650"/>
    </location>
</feature>
<dbReference type="Proteomes" id="UP000469890">
    <property type="component" value="Unassembled WGS sequence"/>
</dbReference>
<gene>
    <name evidence="7" type="ORF">FB192DRAFT_1106183</name>
</gene>
<dbReference type="PANTHER" id="PTHR23113:SF363">
    <property type="entry name" value="PROTEIN SON OF SEVENLESS"/>
    <property type="match status" value="1"/>
</dbReference>
<dbReference type="InterPro" id="IPR036964">
    <property type="entry name" value="RASGEF_cat_dom_sf"/>
</dbReference>
<dbReference type="EMBL" id="JAAECE010000004">
    <property type="protein sequence ID" value="KAF1802307.1"/>
    <property type="molecule type" value="Genomic_DNA"/>
</dbReference>
<dbReference type="InterPro" id="IPR008937">
    <property type="entry name" value="Ras-like_GEF"/>
</dbReference>
<feature type="region of interest" description="Disordered" evidence="4">
    <location>
        <begin position="562"/>
        <end position="622"/>
    </location>
</feature>
<dbReference type="Pfam" id="PF00617">
    <property type="entry name" value="RasGEF"/>
    <property type="match status" value="1"/>
</dbReference>
<dbReference type="GO" id="GO:0007265">
    <property type="term" value="P:Ras protein signal transduction"/>
    <property type="evidence" value="ECO:0007669"/>
    <property type="project" value="TreeGrafter"/>
</dbReference>
<accession>A0A8H4F174</accession>
<comment type="caution">
    <text evidence="7">The sequence shown here is derived from an EMBL/GenBank/DDBJ whole genome shotgun (WGS) entry which is preliminary data.</text>
</comment>
<organism evidence="7 8">
    <name type="scientific">Mucor circinelloides f. lusitanicus</name>
    <name type="common">Mucor racemosus var. lusitanicus</name>
    <dbReference type="NCBI Taxonomy" id="29924"/>
    <lineage>
        <taxon>Eukaryota</taxon>
        <taxon>Fungi</taxon>
        <taxon>Fungi incertae sedis</taxon>
        <taxon>Mucoromycota</taxon>
        <taxon>Mucoromycotina</taxon>
        <taxon>Mucoromycetes</taxon>
        <taxon>Mucorales</taxon>
        <taxon>Mucorineae</taxon>
        <taxon>Mucoraceae</taxon>
        <taxon>Mucor</taxon>
    </lineage>
</organism>
<feature type="compositionally biased region" description="Acidic residues" evidence="4">
    <location>
        <begin position="573"/>
        <end position="587"/>
    </location>
</feature>
<evidence type="ECO:0000256" key="1">
    <source>
        <dbReference type="ARBA" id="ARBA00022658"/>
    </source>
</evidence>
<evidence type="ECO:0000259" key="5">
    <source>
        <dbReference type="PROSITE" id="PS50009"/>
    </source>
</evidence>
<name>A0A8H4F174_MUCCL</name>
<feature type="region of interest" description="Disordered" evidence="4">
    <location>
        <begin position="479"/>
        <end position="523"/>
    </location>
</feature>
<dbReference type="PANTHER" id="PTHR23113">
    <property type="entry name" value="GUANINE NUCLEOTIDE EXCHANGE FACTOR"/>
    <property type="match status" value="1"/>
</dbReference>
<feature type="compositionally biased region" description="Polar residues" evidence="4">
    <location>
        <begin position="480"/>
        <end position="492"/>
    </location>
</feature>
<feature type="region of interest" description="Disordered" evidence="4">
    <location>
        <begin position="760"/>
        <end position="830"/>
    </location>
</feature>
<dbReference type="AlphaFoldDB" id="A0A8H4F174"/>
<dbReference type="PROSITE" id="PS50009">
    <property type="entry name" value="RASGEF_CAT"/>
    <property type="match status" value="1"/>
</dbReference>
<feature type="compositionally biased region" description="Polar residues" evidence="4">
    <location>
        <begin position="510"/>
        <end position="523"/>
    </location>
</feature>
<feature type="compositionally biased region" description="Low complexity" evidence="4">
    <location>
        <begin position="65"/>
        <end position="79"/>
    </location>
</feature>
<evidence type="ECO:0000256" key="2">
    <source>
        <dbReference type="PROSITE-ProRule" id="PRU00168"/>
    </source>
</evidence>
<feature type="domain" description="N-terminal Ras-GEF" evidence="6">
    <location>
        <begin position="272"/>
        <end position="392"/>
    </location>
</feature>
<feature type="region of interest" description="Disordered" evidence="4">
    <location>
        <begin position="65"/>
        <end position="88"/>
    </location>
</feature>
<dbReference type="InterPro" id="IPR023578">
    <property type="entry name" value="Ras_GEF_dom_sf"/>
</dbReference>
<feature type="compositionally biased region" description="Polar residues" evidence="4">
    <location>
        <begin position="562"/>
        <end position="572"/>
    </location>
</feature>
<feature type="region of interest" description="Disordered" evidence="4">
    <location>
        <begin position="209"/>
        <end position="235"/>
    </location>
</feature>
<keyword evidence="1 2" id="KW-0344">Guanine-nucleotide releasing factor</keyword>
<keyword evidence="3" id="KW-0175">Coiled coil</keyword>
<dbReference type="InterPro" id="IPR001895">
    <property type="entry name" value="RASGEF_cat_dom"/>
</dbReference>
<feature type="domain" description="Ras-GEF" evidence="5">
    <location>
        <begin position="876"/>
        <end position="1215"/>
    </location>
</feature>
<dbReference type="Gene3D" id="1.20.870.10">
    <property type="entry name" value="Son of sevenless (SoS) protein Chain: S domain 1"/>
    <property type="match status" value="1"/>
</dbReference>
<feature type="compositionally biased region" description="Polar residues" evidence="4">
    <location>
        <begin position="610"/>
        <end position="622"/>
    </location>
</feature>